<proteinExistence type="predicted"/>
<sequence>MMFDKDPSTLLLFILFCSARSSLKTSKSKCRLITLCSGF</sequence>
<name>A0A0E9TUX5_ANGAN</name>
<dbReference type="AlphaFoldDB" id="A0A0E9TUX5"/>
<reference evidence="1" key="1">
    <citation type="submission" date="2014-11" db="EMBL/GenBank/DDBJ databases">
        <authorList>
            <person name="Amaro Gonzalez C."/>
        </authorList>
    </citation>
    <scope>NUCLEOTIDE SEQUENCE</scope>
</reference>
<protein>
    <submittedName>
        <fullName evidence="1">Uncharacterized protein</fullName>
    </submittedName>
</protein>
<reference evidence="1" key="2">
    <citation type="journal article" date="2015" name="Fish Shellfish Immunol.">
        <title>Early steps in the European eel (Anguilla anguilla)-Vibrio vulnificus interaction in the gills: Role of the RtxA13 toxin.</title>
        <authorList>
            <person name="Callol A."/>
            <person name="Pajuelo D."/>
            <person name="Ebbesson L."/>
            <person name="Teles M."/>
            <person name="MacKenzie S."/>
            <person name="Amaro C."/>
        </authorList>
    </citation>
    <scope>NUCLEOTIDE SEQUENCE</scope>
</reference>
<dbReference type="EMBL" id="GBXM01051088">
    <property type="protein sequence ID" value="JAH57489.1"/>
    <property type="molecule type" value="Transcribed_RNA"/>
</dbReference>
<evidence type="ECO:0000313" key="1">
    <source>
        <dbReference type="EMBL" id="JAH57489.1"/>
    </source>
</evidence>
<accession>A0A0E9TUX5</accession>
<organism evidence="1">
    <name type="scientific">Anguilla anguilla</name>
    <name type="common">European freshwater eel</name>
    <name type="synonym">Muraena anguilla</name>
    <dbReference type="NCBI Taxonomy" id="7936"/>
    <lineage>
        <taxon>Eukaryota</taxon>
        <taxon>Metazoa</taxon>
        <taxon>Chordata</taxon>
        <taxon>Craniata</taxon>
        <taxon>Vertebrata</taxon>
        <taxon>Euteleostomi</taxon>
        <taxon>Actinopterygii</taxon>
        <taxon>Neopterygii</taxon>
        <taxon>Teleostei</taxon>
        <taxon>Anguilliformes</taxon>
        <taxon>Anguillidae</taxon>
        <taxon>Anguilla</taxon>
    </lineage>
</organism>